<dbReference type="InterPro" id="IPR056813">
    <property type="entry name" value="GIL1_IRKI_C"/>
</dbReference>
<dbReference type="GO" id="GO:0009639">
    <property type="term" value="P:response to red or far red light"/>
    <property type="evidence" value="ECO:0007669"/>
    <property type="project" value="InterPro"/>
</dbReference>
<dbReference type="AlphaFoldDB" id="A0A921QGG4"/>
<organism evidence="5 6">
    <name type="scientific">Sorghum bicolor</name>
    <name type="common">Sorghum</name>
    <name type="synonym">Sorghum vulgare</name>
    <dbReference type="NCBI Taxonomy" id="4558"/>
    <lineage>
        <taxon>Eukaryota</taxon>
        <taxon>Viridiplantae</taxon>
        <taxon>Streptophyta</taxon>
        <taxon>Embryophyta</taxon>
        <taxon>Tracheophyta</taxon>
        <taxon>Spermatophyta</taxon>
        <taxon>Magnoliopsida</taxon>
        <taxon>Liliopsida</taxon>
        <taxon>Poales</taxon>
        <taxon>Poaceae</taxon>
        <taxon>PACMAD clade</taxon>
        <taxon>Panicoideae</taxon>
        <taxon>Andropogonodae</taxon>
        <taxon>Andropogoneae</taxon>
        <taxon>Sorghinae</taxon>
        <taxon>Sorghum</taxon>
    </lineage>
</organism>
<dbReference type="InterPro" id="IPR040225">
    <property type="entry name" value="GIL1-like"/>
</dbReference>
<evidence type="ECO:0000256" key="2">
    <source>
        <dbReference type="SAM" id="MobiDB-lite"/>
    </source>
</evidence>
<evidence type="ECO:0000256" key="1">
    <source>
        <dbReference type="SAM" id="Coils"/>
    </source>
</evidence>
<feature type="region of interest" description="Disordered" evidence="2">
    <location>
        <begin position="41"/>
        <end position="66"/>
    </location>
</feature>
<feature type="coiled-coil region" evidence="1">
    <location>
        <begin position="139"/>
        <end position="180"/>
    </location>
</feature>
<reference evidence="5" key="1">
    <citation type="journal article" date="2019" name="BMC Genomics">
        <title>A new reference genome for Sorghum bicolor reveals high levels of sequence similarity between sweet and grain genotypes: implications for the genetics of sugar metabolism.</title>
        <authorList>
            <person name="Cooper E.A."/>
            <person name="Brenton Z.W."/>
            <person name="Flinn B.S."/>
            <person name="Jenkins J."/>
            <person name="Shu S."/>
            <person name="Flowers D."/>
            <person name="Luo F."/>
            <person name="Wang Y."/>
            <person name="Xia P."/>
            <person name="Barry K."/>
            <person name="Daum C."/>
            <person name="Lipzen A."/>
            <person name="Yoshinaga Y."/>
            <person name="Schmutz J."/>
            <person name="Saski C."/>
            <person name="Vermerris W."/>
            <person name="Kresovich S."/>
        </authorList>
    </citation>
    <scope>NUCLEOTIDE SEQUENCE</scope>
</reference>
<feature type="domain" description="GIL1/IRKI C-terminal" evidence="4">
    <location>
        <begin position="389"/>
        <end position="450"/>
    </location>
</feature>
<name>A0A921QGG4_SORBI</name>
<dbReference type="Pfam" id="PF04859">
    <property type="entry name" value="DUF641"/>
    <property type="match status" value="1"/>
</dbReference>
<dbReference type="EMBL" id="CM027687">
    <property type="protein sequence ID" value="KAG0519996.1"/>
    <property type="molecule type" value="Genomic_DNA"/>
</dbReference>
<proteinExistence type="predicted"/>
<feature type="domain" description="DUF641" evidence="3">
    <location>
        <begin position="71"/>
        <end position="119"/>
    </location>
</feature>
<dbReference type="Proteomes" id="UP000807115">
    <property type="component" value="Chromosome 8"/>
</dbReference>
<reference evidence="5" key="2">
    <citation type="submission" date="2020-10" db="EMBL/GenBank/DDBJ databases">
        <authorList>
            <person name="Cooper E.A."/>
            <person name="Brenton Z.W."/>
            <person name="Flinn B.S."/>
            <person name="Jenkins J."/>
            <person name="Shu S."/>
            <person name="Flowers D."/>
            <person name="Luo F."/>
            <person name="Wang Y."/>
            <person name="Xia P."/>
            <person name="Barry K."/>
            <person name="Daum C."/>
            <person name="Lipzen A."/>
            <person name="Yoshinaga Y."/>
            <person name="Schmutz J."/>
            <person name="Saski C."/>
            <person name="Vermerris W."/>
            <person name="Kresovich S."/>
        </authorList>
    </citation>
    <scope>NUCLEOTIDE SEQUENCE</scope>
</reference>
<feature type="compositionally biased region" description="Low complexity" evidence="2">
    <location>
        <begin position="44"/>
        <end position="55"/>
    </location>
</feature>
<dbReference type="InterPro" id="IPR006943">
    <property type="entry name" value="DUF641_pln"/>
</dbReference>
<gene>
    <name evidence="5" type="ORF">BDA96_08G035000</name>
</gene>
<dbReference type="PANTHER" id="PTHR31161">
    <property type="entry name" value="PROTEIN GRAVITROPIC IN THE LIGHT 1"/>
    <property type="match status" value="1"/>
</dbReference>
<evidence type="ECO:0000313" key="6">
    <source>
        <dbReference type="Proteomes" id="UP000807115"/>
    </source>
</evidence>
<dbReference type="GO" id="GO:0009959">
    <property type="term" value="P:negative gravitropism"/>
    <property type="evidence" value="ECO:0007669"/>
    <property type="project" value="InterPro"/>
</dbReference>
<accession>A0A921QGG4</accession>
<sequence length="462" mass="49014">MESSPGPARSARAPPTPTCTVPGLLVGLTKLFNLTKVCAAPSPAADDSNGEAAAATKCGPDPDPGPDPRLVLMRLFDAVSALKSGYVKLQRAHFPYDQDKVAAADEAVASELDSVAALQCLCTSRRGIGPLVDDRWAQVQRLEAEARRRDAHIAALARELRRLQRDNARLSRQVVRSRNDDRRRAGMLSVPKELATPAALVRQFVAASRSVGNFAELLLGGACSLTAAASSTESSDSSGTDAAGAEQARWWRRYSLEAHLWRAMLLVGGAGAGDEECCSGGGGDAGSSFRRIMKPRDALDALMQFPRSGLSAFCRAAYIAAVPAEAEAAACGNLDHRAFVSRGGHPRTPVYRAFAAAARSVWALRVLMTAVARCSEPESGQGGGGGVRMFYAGRGSMYAAEFMESVAVVLGAEEEARRVEAGDREEKLSVALTVTPGVKVGDTVVRCRVLLCRRREGFVGIR</sequence>
<evidence type="ECO:0008006" key="7">
    <source>
        <dbReference type="Google" id="ProtNLM"/>
    </source>
</evidence>
<protein>
    <recommendedName>
        <fullName evidence="7">DUF641 domain-containing protein</fullName>
    </recommendedName>
</protein>
<keyword evidence="1" id="KW-0175">Coiled coil</keyword>
<evidence type="ECO:0000313" key="5">
    <source>
        <dbReference type="EMBL" id="KAG0519996.1"/>
    </source>
</evidence>
<comment type="caution">
    <text evidence="5">The sequence shown here is derived from an EMBL/GenBank/DDBJ whole genome shotgun (WGS) entry which is preliminary data.</text>
</comment>
<evidence type="ECO:0000259" key="3">
    <source>
        <dbReference type="Pfam" id="PF04859"/>
    </source>
</evidence>
<dbReference type="Pfam" id="PF24994">
    <property type="entry name" value="GIL1_IRKI_C"/>
    <property type="match status" value="1"/>
</dbReference>
<evidence type="ECO:0000259" key="4">
    <source>
        <dbReference type="Pfam" id="PF24994"/>
    </source>
</evidence>